<keyword evidence="3 14" id="KW-0813">Transport</keyword>
<comment type="similarity">
    <text evidence="2 14">Belongs to the DsbB family.</text>
</comment>
<evidence type="ECO:0000256" key="5">
    <source>
        <dbReference type="ARBA" id="ARBA00022519"/>
    </source>
</evidence>
<keyword evidence="13 14" id="KW-0676">Redox-active center</keyword>
<feature type="transmembrane region" description="Helical" evidence="15">
    <location>
        <begin position="7"/>
        <end position="28"/>
    </location>
</feature>
<evidence type="ECO:0000256" key="3">
    <source>
        <dbReference type="ARBA" id="ARBA00022448"/>
    </source>
</evidence>
<dbReference type="Pfam" id="PF02600">
    <property type="entry name" value="DsbB"/>
    <property type="match status" value="1"/>
</dbReference>
<evidence type="ECO:0000256" key="11">
    <source>
        <dbReference type="ARBA" id="ARBA00023157"/>
    </source>
</evidence>
<comment type="caution">
    <text evidence="14">Lacks conserved residue(s) required for the propagation of feature annotation.</text>
</comment>
<name>A0A1R7QBW5_ACIJO</name>
<evidence type="ECO:0000256" key="7">
    <source>
        <dbReference type="ARBA" id="ARBA00022982"/>
    </source>
</evidence>
<dbReference type="InterPro" id="IPR022920">
    <property type="entry name" value="Disulphide_bond_form_DsbB"/>
</dbReference>
<dbReference type="AlphaFoldDB" id="A0A1R7QBW5"/>
<reference evidence="16 17" key="1">
    <citation type="submission" date="2017-02" db="EMBL/GenBank/DDBJ databases">
        <authorList>
            <person name="Peterson S.W."/>
        </authorList>
    </citation>
    <scope>NUCLEOTIDE SEQUENCE [LARGE SCALE GENOMIC DNA]</scope>
    <source>
        <strain evidence="16">C6</strain>
    </source>
</reference>
<feature type="disulfide bond" description="Redox-active" evidence="14">
    <location>
        <begin position="36"/>
        <end position="39"/>
    </location>
</feature>
<dbReference type="InterPro" id="IPR003752">
    <property type="entry name" value="DiS_bond_form_DsbB/BdbC"/>
</dbReference>
<evidence type="ECO:0000256" key="9">
    <source>
        <dbReference type="ARBA" id="ARBA00023002"/>
    </source>
</evidence>
<feature type="transmembrane region" description="Helical" evidence="15">
    <location>
        <begin position="40"/>
        <end position="58"/>
    </location>
</feature>
<keyword evidence="10 14" id="KW-0472">Membrane</keyword>
<gene>
    <name evidence="14 16" type="primary">dsbB</name>
    <name evidence="16" type="ORF">ACNJC6_01276</name>
</gene>
<dbReference type="InterPro" id="IPR050183">
    <property type="entry name" value="DsbB"/>
</dbReference>
<evidence type="ECO:0000313" key="16">
    <source>
        <dbReference type="EMBL" id="SJX21656.1"/>
    </source>
</evidence>
<dbReference type="InterPro" id="IPR023380">
    <property type="entry name" value="DsbB-like_sf"/>
</dbReference>
<evidence type="ECO:0000256" key="1">
    <source>
        <dbReference type="ARBA" id="ARBA00004429"/>
    </source>
</evidence>
<feature type="topological domain" description="Cytoplasmic" evidence="14">
    <location>
        <begin position="163"/>
        <end position="171"/>
    </location>
</feature>
<dbReference type="GO" id="GO:0005886">
    <property type="term" value="C:plasma membrane"/>
    <property type="evidence" value="ECO:0007669"/>
    <property type="project" value="UniProtKB-SubCell"/>
</dbReference>
<evidence type="ECO:0000256" key="10">
    <source>
        <dbReference type="ARBA" id="ARBA00023136"/>
    </source>
</evidence>
<keyword evidence="4 14" id="KW-1003">Cell membrane</keyword>
<dbReference type="Proteomes" id="UP000196240">
    <property type="component" value="Unassembled WGS sequence"/>
</dbReference>
<dbReference type="SUPFAM" id="SSF158442">
    <property type="entry name" value="DsbB-like"/>
    <property type="match status" value="1"/>
</dbReference>
<evidence type="ECO:0000256" key="2">
    <source>
        <dbReference type="ARBA" id="ARBA00008823"/>
    </source>
</evidence>
<keyword evidence="5" id="KW-0997">Cell inner membrane</keyword>
<dbReference type="PANTHER" id="PTHR36570:SF3">
    <property type="entry name" value="DISULFIDE BOND FORMATION PROTEIN B"/>
    <property type="match status" value="1"/>
</dbReference>
<keyword evidence="12 14" id="KW-0143">Chaperone</keyword>
<keyword evidence="9 14" id="KW-0560">Oxidoreductase</keyword>
<sequence>MQWSYRFVGGVLVLASIIGMAFALYLEHGPLQLNPCPLCVFQRVGLIGLGIISLIAFLHNPASNGFKRFYAFLGSLSIVWSAGVAARHVWLQSLPPDQVPSCGPGLDYWLDTLPLRAVFEQVLTGSGECALVDWTFLGQSLPVWSLVFFVALALISLWQLLRKYPSHAKKK</sequence>
<feature type="topological domain" description="Periplasmic" evidence="14">
    <location>
        <begin position="27"/>
        <end position="44"/>
    </location>
</feature>
<dbReference type="HAMAP" id="MF_00286">
    <property type="entry name" value="DsbB"/>
    <property type="match status" value="1"/>
</dbReference>
<dbReference type="RefSeq" id="WP_087011929.1">
    <property type="nucleotide sequence ID" value="NZ_FUUY01000003.1"/>
</dbReference>
<dbReference type="PANTHER" id="PTHR36570">
    <property type="entry name" value="DISULFIDE BOND FORMATION PROTEIN B"/>
    <property type="match status" value="1"/>
</dbReference>
<feature type="transmembrane region" description="Helical" evidence="15">
    <location>
        <begin position="70"/>
        <end position="90"/>
    </location>
</feature>
<dbReference type="GO" id="GO:0015035">
    <property type="term" value="F:protein-disulfide reductase activity"/>
    <property type="evidence" value="ECO:0007669"/>
    <property type="project" value="UniProtKB-UniRule"/>
</dbReference>
<evidence type="ECO:0000256" key="13">
    <source>
        <dbReference type="ARBA" id="ARBA00023284"/>
    </source>
</evidence>
<evidence type="ECO:0000313" key="17">
    <source>
        <dbReference type="Proteomes" id="UP000196240"/>
    </source>
</evidence>
<evidence type="ECO:0000256" key="6">
    <source>
        <dbReference type="ARBA" id="ARBA00022692"/>
    </source>
</evidence>
<evidence type="ECO:0000256" key="12">
    <source>
        <dbReference type="ARBA" id="ARBA00023186"/>
    </source>
</evidence>
<comment type="function">
    <text evidence="14">Required for disulfide bond formation in some periplasmic proteins. Acts by oxidizing the DsbA protein.</text>
</comment>
<feature type="topological domain" description="Cytoplasmic" evidence="14">
    <location>
        <begin position="1"/>
        <end position="8"/>
    </location>
</feature>
<evidence type="ECO:0000256" key="14">
    <source>
        <dbReference type="HAMAP-Rule" id="MF_00286"/>
    </source>
</evidence>
<dbReference type="EMBL" id="FUUY01000003">
    <property type="protein sequence ID" value="SJX21656.1"/>
    <property type="molecule type" value="Genomic_DNA"/>
</dbReference>
<accession>A0A1R7QBW5</accession>
<dbReference type="Gene3D" id="1.20.1550.10">
    <property type="entry name" value="DsbB-like"/>
    <property type="match status" value="1"/>
</dbReference>
<proteinExistence type="inferred from homology"/>
<feature type="transmembrane region" description="Helical" evidence="15">
    <location>
        <begin position="141"/>
        <end position="161"/>
    </location>
</feature>
<evidence type="ECO:0000256" key="8">
    <source>
        <dbReference type="ARBA" id="ARBA00022989"/>
    </source>
</evidence>
<evidence type="ECO:0000256" key="15">
    <source>
        <dbReference type="SAM" id="Phobius"/>
    </source>
</evidence>
<dbReference type="GO" id="GO:0006457">
    <property type="term" value="P:protein folding"/>
    <property type="evidence" value="ECO:0007669"/>
    <property type="project" value="InterPro"/>
</dbReference>
<organism evidence="16 17">
    <name type="scientific">Acinetobacter johnsonii</name>
    <dbReference type="NCBI Taxonomy" id="40214"/>
    <lineage>
        <taxon>Bacteria</taxon>
        <taxon>Pseudomonadati</taxon>
        <taxon>Pseudomonadota</taxon>
        <taxon>Gammaproteobacteria</taxon>
        <taxon>Moraxellales</taxon>
        <taxon>Moraxellaceae</taxon>
        <taxon>Acinetobacter</taxon>
    </lineage>
</organism>
<keyword evidence="11 14" id="KW-1015">Disulfide bond</keyword>
<protein>
    <recommendedName>
        <fullName evidence="14">Disulfide bond formation protein B</fullName>
    </recommendedName>
    <alternativeName>
        <fullName evidence="14">Disulfide oxidoreductase</fullName>
    </alternativeName>
</protein>
<keyword evidence="7 14" id="KW-0249">Electron transport</keyword>
<dbReference type="GO" id="GO:0009055">
    <property type="term" value="F:electron transfer activity"/>
    <property type="evidence" value="ECO:0007669"/>
    <property type="project" value="UniProtKB-UniRule"/>
</dbReference>
<keyword evidence="8 14" id="KW-1133">Transmembrane helix</keyword>
<comment type="subcellular location">
    <subcellularLocation>
        <location evidence="1">Cell inner membrane</location>
        <topology evidence="1">Multi-pass membrane protein</topology>
    </subcellularLocation>
    <subcellularLocation>
        <location evidence="14">Cell membrane</location>
        <topology evidence="14">Multi-pass membrane protein</topology>
    </subcellularLocation>
</comment>
<evidence type="ECO:0000256" key="4">
    <source>
        <dbReference type="ARBA" id="ARBA00022475"/>
    </source>
</evidence>
<keyword evidence="6 14" id="KW-0812">Transmembrane</keyword>